<name>A0A167HPM0_CALVF</name>
<proteinExistence type="predicted"/>
<keyword evidence="3" id="KW-1185">Reference proteome</keyword>
<dbReference type="Pfam" id="PF20703">
    <property type="entry name" value="nSTAND1"/>
    <property type="match status" value="1"/>
</dbReference>
<dbReference type="InterPro" id="IPR027417">
    <property type="entry name" value="P-loop_NTPase"/>
</dbReference>
<dbReference type="PANTHER" id="PTHR47691">
    <property type="entry name" value="REGULATOR-RELATED"/>
    <property type="match status" value="1"/>
</dbReference>
<evidence type="ECO:0000259" key="1">
    <source>
        <dbReference type="Pfam" id="PF20703"/>
    </source>
</evidence>
<evidence type="ECO:0000313" key="3">
    <source>
        <dbReference type="Proteomes" id="UP000076738"/>
    </source>
</evidence>
<dbReference type="OrthoDB" id="1534087at2759"/>
<dbReference type="Gene3D" id="3.40.50.300">
    <property type="entry name" value="P-loop containing nucleotide triphosphate hydrolases"/>
    <property type="match status" value="1"/>
</dbReference>
<organism evidence="2 3">
    <name type="scientific">Calocera viscosa (strain TUFC12733)</name>
    <dbReference type="NCBI Taxonomy" id="1330018"/>
    <lineage>
        <taxon>Eukaryota</taxon>
        <taxon>Fungi</taxon>
        <taxon>Dikarya</taxon>
        <taxon>Basidiomycota</taxon>
        <taxon>Agaricomycotina</taxon>
        <taxon>Dacrymycetes</taxon>
        <taxon>Dacrymycetales</taxon>
        <taxon>Dacrymycetaceae</taxon>
        <taxon>Calocera</taxon>
    </lineage>
</organism>
<dbReference type="EMBL" id="KV417317">
    <property type="protein sequence ID" value="KZO91850.1"/>
    <property type="molecule type" value="Genomic_DNA"/>
</dbReference>
<dbReference type="SUPFAM" id="SSF52540">
    <property type="entry name" value="P-loop containing nucleoside triphosphate hydrolases"/>
    <property type="match status" value="1"/>
</dbReference>
<feature type="domain" description="Novel STAND NTPase 1" evidence="1">
    <location>
        <begin position="34"/>
        <end position="173"/>
    </location>
</feature>
<dbReference type="AlphaFoldDB" id="A0A167HPM0"/>
<dbReference type="PANTHER" id="PTHR47691:SF3">
    <property type="entry name" value="HTH-TYPE TRANSCRIPTIONAL REGULATOR RV0890C-RELATED"/>
    <property type="match status" value="1"/>
</dbReference>
<dbReference type="Proteomes" id="UP000076738">
    <property type="component" value="Unassembled WGS sequence"/>
</dbReference>
<evidence type="ECO:0000313" key="2">
    <source>
        <dbReference type="EMBL" id="KZO91850.1"/>
    </source>
</evidence>
<dbReference type="InterPro" id="IPR049052">
    <property type="entry name" value="nSTAND1"/>
</dbReference>
<accession>A0A167HPM0</accession>
<reference evidence="2 3" key="1">
    <citation type="journal article" date="2016" name="Mol. Biol. Evol.">
        <title>Comparative Genomics of Early-Diverging Mushroom-Forming Fungi Provides Insights into the Origins of Lignocellulose Decay Capabilities.</title>
        <authorList>
            <person name="Nagy L.G."/>
            <person name="Riley R."/>
            <person name="Tritt A."/>
            <person name="Adam C."/>
            <person name="Daum C."/>
            <person name="Floudas D."/>
            <person name="Sun H."/>
            <person name="Yadav J.S."/>
            <person name="Pangilinan J."/>
            <person name="Larsson K.H."/>
            <person name="Matsuura K."/>
            <person name="Barry K."/>
            <person name="Labutti K."/>
            <person name="Kuo R."/>
            <person name="Ohm R.A."/>
            <person name="Bhattacharya S.S."/>
            <person name="Shirouzu T."/>
            <person name="Yoshinaga Y."/>
            <person name="Martin F.M."/>
            <person name="Grigoriev I.V."/>
            <person name="Hibbett D.S."/>
        </authorList>
    </citation>
    <scope>NUCLEOTIDE SEQUENCE [LARGE SCALE GENOMIC DNA]</scope>
    <source>
        <strain evidence="2 3">TUFC12733</strain>
    </source>
</reference>
<feature type="non-terminal residue" evidence="2">
    <location>
        <position position="363"/>
    </location>
</feature>
<protein>
    <recommendedName>
        <fullName evidence="1">Novel STAND NTPase 1 domain-containing protein</fullName>
    </recommendedName>
</protein>
<sequence length="363" mass="39483">MTCESRVGDVSSSTDGILNSPSDLPLLEIPLKPNVFYGRDDLVASIVELLLQDKSCRIPILGTGGMGKTSVAAAAINDAQVRAKYGQKIIFVSCEGVVSAEGIISALATALGIRHESNIRRAVFAYLASRGYTLLVLDNFETAAQSADSEHVEQLLGCLAALSHLSLVITMRGSLPPAGVDWDELDLLNRLSLDAAHQIWNRIARKEDAQLDQLLRMLDGLPLAITVMAHQGKLFTPTQLLAAYENETTRLIKVGAGGRLKSLEVSIRLSVQSQVMLQEPDALELLSVLCLLPDGVPLRALQEMLPSLSRTLTAAISVLLQVALTFEENARLRVLSPIRDFMLSHHPPKDPTLGEVRRHYMNL</sequence>
<gene>
    <name evidence="2" type="ORF">CALVIDRAFT_521080</name>
</gene>